<name>A0A1I8F3B4_9PLAT</name>
<keyword evidence="2" id="KW-1185">Reference proteome</keyword>
<reference evidence="3" key="1">
    <citation type="submission" date="2016-11" db="UniProtKB">
        <authorList>
            <consortium name="WormBaseParasite"/>
        </authorList>
    </citation>
    <scope>IDENTIFICATION</scope>
</reference>
<evidence type="ECO:0000256" key="1">
    <source>
        <dbReference type="SAM" id="MobiDB-lite"/>
    </source>
</evidence>
<protein>
    <submittedName>
        <fullName evidence="3">RING-type domain-containing protein</fullName>
    </submittedName>
</protein>
<evidence type="ECO:0000313" key="3">
    <source>
        <dbReference type="WBParaSite" id="maker-unitig_17993-snap-gene-0.3-mRNA-1"/>
    </source>
</evidence>
<evidence type="ECO:0000313" key="2">
    <source>
        <dbReference type="Proteomes" id="UP000095280"/>
    </source>
</evidence>
<dbReference type="Proteomes" id="UP000095280">
    <property type="component" value="Unplaced"/>
</dbReference>
<feature type="region of interest" description="Disordered" evidence="1">
    <location>
        <begin position="108"/>
        <end position="148"/>
    </location>
</feature>
<organism evidence="2 3">
    <name type="scientific">Macrostomum lignano</name>
    <dbReference type="NCBI Taxonomy" id="282301"/>
    <lineage>
        <taxon>Eukaryota</taxon>
        <taxon>Metazoa</taxon>
        <taxon>Spiralia</taxon>
        <taxon>Lophotrochozoa</taxon>
        <taxon>Platyhelminthes</taxon>
        <taxon>Rhabditophora</taxon>
        <taxon>Macrostomorpha</taxon>
        <taxon>Macrostomida</taxon>
        <taxon>Macrostomidae</taxon>
        <taxon>Macrostomum</taxon>
    </lineage>
</organism>
<dbReference type="AlphaFoldDB" id="A0A1I8F3B4"/>
<dbReference type="WBParaSite" id="maker-unitig_17993-snap-gene-0.3-mRNA-1">
    <property type="protein sequence ID" value="maker-unitig_17993-snap-gene-0.3-mRNA-1"/>
    <property type="gene ID" value="maker-unitig_17993-snap-gene-0.3"/>
</dbReference>
<feature type="region of interest" description="Disordered" evidence="1">
    <location>
        <begin position="1"/>
        <end position="35"/>
    </location>
</feature>
<feature type="compositionally biased region" description="Low complexity" evidence="1">
    <location>
        <begin position="10"/>
        <end position="30"/>
    </location>
</feature>
<sequence>STLLPADPVSRQLLQSSTSPPSSAGTSLATDAATDQTDLQESAYLAGLRQFDRCSDKASSLADSGAALRLGLESRAAEAKQLPAEFNDRLRRHLAEVWLLAAPLRAGQAADEERSCRPPGTAGSIPESRPDTASTTHSNGGGTGKPSAAQALFPREASTWGFSTAVFSPDCPVSNGTSWTILIGWGQHQHLHQQQPQWSDILASTGVSERPILSAGNFNSNSSSSLAQKQQQQQRLLLGDCGFGLIVTERCVAFIARGGELAQRPVCRLPLSPASSSSSSSNGSVSLRVCIRLSLPPHGPAALAYEISEQQQQQQDSSSSSSNASLSGVELLGTRCSSLYPVLCVTSRVRVQVLEQPAAALVARRGRRCEAAIRCPLRRSAAQAEGFGGGQNSWLTVVRPATDGQNSGATVQGDGRQTASPIATRATPLRGWHIRPMRVHWSTSGSYNSACRGRGSAAVETSGYEDSLANGCGPASLRTTCRLATWVETFNGAKPGSQSALILRHTSPEWPPMAYIAPVSVAAQLT</sequence>
<proteinExistence type="predicted"/>
<accession>A0A1I8F3B4</accession>